<comment type="caution">
    <text evidence="4">The sequence shown here is derived from an EMBL/GenBank/DDBJ whole genome shotgun (WGS) entry which is preliminary data.</text>
</comment>
<dbReference type="SMART" id="SM00862">
    <property type="entry name" value="Trans_reg_C"/>
    <property type="match status" value="1"/>
</dbReference>
<dbReference type="InterPro" id="IPR027417">
    <property type="entry name" value="P-loop_NTPase"/>
</dbReference>
<feature type="domain" description="OmpR/PhoB-type" evidence="3">
    <location>
        <begin position="1"/>
        <end position="97"/>
    </location>
</feature>
<dbReference type="InterPro" id="IPR036388">
    <property type="entry name" value="WH-like_DNA-bd_sf"/>
</dbReference>
<dbReference type="GO" id="GO:0000160">
    <property type="term" value="P:phosphorelay signal transduction system"/>
    <property type="evidence" value="ECO:0007669"/>
    <property type="project" value="InterPro"/>
</dbReference>
<dbReference type="CDD" id="cd00383">
    <property type="entry name" value="trans_reg_C"/>
    <property type="match status" value="1"/>
</dbReference>
<protein>
    <submittedName>
        <fullName evidence="4">Putative ATPase</fullName>
    </submittedName>
</protein>
<dbReference type="RefSeq" id="WP_145641683.1">
    <property type="nucleotide sequence ID" value="NZ_VIWP01000009.1"/>
</dbReference>
<name>A0A561QC63_9HYPH</name>
<reference evidence="4 5" key="1">
    <citation type="submission" date="2019-06" db="EMBL/GenBank/DDBJ databases">
        <title>Sorghum-associated microbial communities from plants grown in Nebraska, USA.</title>
        <authorList>
            <person name="Schachtman D."/>
        </authorList>
    </citation>
    <scope>NUCLEOTIDE SEQUENCE [LARGE SCALE GENOMIC DNA]</scope>
    <source>
        <strain evidence="4 5">1225</strain>
    </source>
</reference>
<dbReference type="PANTHER" id="PTHR47691">
    <property type="entry name" value="REGULATOR-RELATED"/>
    <property type="match status" value="1"/>
</dbReference>
<evidence type="ECO:0000259" key="3">
    <source>
        <dbReference type="PROSITE" id="PS51755"/>
    </source>
</evidence>
<accession>A0A561QC63</accession>
<dbReference type="OrthoDB" id="4473689at2"/>
<evidence type="ECO:0000256" key="2">
    <source>
        <dbReference type="PROSITE-ProRule" id="PRU01091"/>
    </source>
</evidence>
<dbReference type="SUPFAM" id="SSF46894">
    <property type="entry name" value="C-terminal effector domain of the bipartite response regulators"/>
    <property type="match status" value="1"/>
</dbReference>
<sequence length="913" mass="100462">MSHLQFDDYEIDTEQRRLTENGLPLRLGGRAFDILSALVSRAGDVVTKEELIALVWPTTIVDEGALRVHLVALRKAFGDHARHLIETIPGRGYVFAGDVRKISSEEAVHKPVPRIANHPVGSLPRMPKRLIGRSEYIRSTLELLDKSRLLTLAGPGGIGKTAIAVSCANAVAEKTRVVFIDLATLIDGEGLLSTLATELGLSTFGDDVLPGIVVELSKKPTLLLLDGCERIVDAAANSAEIILRESPTTQILATTREPLRTSMEKVRQVAPLELPPEVEDGSDISTVPAIELFTSLAVLAGDNLDLSGRRNLQLVADIVRSLDGIPLAIELAAARLFDMDLPSLHSSVAEPISFLRRGRRTAPPRQQTMRATLDWSYSTLSDEEKELLLRLSVFAGTFSTDAALAISGKLDDPDTFHEAFDGLFLKSLLAVTQRGGRFKLLLTTRDYAREKLAETRFSRSCRLTHARYCLGRLRAANEQWYQIDPPTWRADNGEIVNDLRCALLWALGEDGDEDLGLALTAISDTAWVQFGLMSEQLSASERALKLFEAKGISDPGLEMKLRMSYGIALYHTKTFDRNGDVIDQYNRALDLAVEARDITMLMRIIAGAAAIHTANGHYQKAIDLVHRFKKEFDQMPPPARSHFLNHNYHYIGDFDNAMEHARITLIPPRELQKPPANSSSYFDIRISAFCVIVKTLWIQGRYSAAETTLHEALDEVMEKDHAISTCLFLAASACPTALGIGNAVLGERLVGMLREASTRNSLLRWRAWGQAYEDVIAATRENDSALFDRTVSRLGGTPFENCLVIGGRLASAELLERIVPEGTWCGAEVLRLRGELAMPTSPTDGRALLQRAHDLAVRQAAGTFALRCATSLYRHSSPDRRSASRSALLKALDAVEYRQDISDVAEAASLLSP</sequence>
<dbReference type="Pfam" id="PF00486">
    <property type="entry name" value="Trans_reg_C"/>
    <property type="match status" value="1"/>
</dbReference>
<keyword evidence="1 2" id="KW-0238">DNA-binding</keyword>
<dbReference type="Pfam" id="PF25872">
    <property type="entry name" value="HTH_77"/>
    <property type="match status" value="1"/>
</dbReference>
<proteinExistence type="predicted"/>
<dbReference type="GO" id="GO:0003677">
    <property type="term" value="F:DNA binding"/>
    <property type="evidence" value="ECO:0007669"/>
    <property type="project" value="UniProtKB-UniRule"/>
</dbReference>
<dbReference type="PROSITE" id="PS51755">
    <property type="entry name" value="OMPR_PHOB"/>
    <property type="match status" value="1"/>
</dbReference>
<evidence type="ECO:0000313" key="5">
    <source>
        <dbReference type="Proteomes" id="UP000320653"/>
    </source>
</evidence>
<dbReference type="InterPro" id="IPR001867">
    <property type="entry name" value="OmpR/PhoB-type_DNA-bd"/>
</dbReference>
<dbReference type="Proteomes" id="UP000320653">
    <property type="component" value="Unassembled WGS sequence"/>
</dbReference>
<feature type="DNA-binding region" description="OmpR/PhoB-type" evidence="2">
    <location>
        <begin position="1"/>
        <end position="97"/>
    </location>
</feature>
<dbReference type="EMBL" id="VIWP01000009">
    <property type="protein sequence ID" value="TWF47964.1"/>
    <property type="molecule type" value="Genomic_DNA"/>
</dbReference>
<organism evidence="4 5">
    <name type="scientific">Neorhizobium alkalisoli</name>
    <dbReference type="NCBI Taxonomy" id="528178"/>
    <lineage>
        <taxon>Bacteria</taxon>
        <taxon>Pseudomonadati</taxon>
        <taxon>Pseudomonadota</taxon>
        <taxon>Alphaproteobacteria</taxon>
        <taxon>Hyphomicrobiales</taxon>
        <taxon>Rhizobiaceae</taxon>
        <taxon>Rhizobium/Agrobacterium group</taxon>
        <taxon>Neorhizobium</taxon>
    </lineage>
</organism>
<evidence type="ECO:0000256" key="1">
    <source>
        <dbReference type="ARBA" id="ARBA00023125"/>
    </source>
</evidence>
<keyword evidence="5" id="KW-1185">Reference proteome</keyword>
<dbReference type="PRINTS" id="PR00364">
    <property type="entry name" value="DISEASERSIST"/>
</dbReference>
<dbReference type="AlphaFoldDB" id="A0A561QC63"/>
<dbReference type="PANTHER" id="PTHR47691:SF3">
    <property type="entry name" value="HTH-TYPE TRANSCRIPTIONAL REGULATOR RV0890C-RELATED"/>
    <property type="match status" value="1"/>
</dbReference>
<dbReference type="SUPFAM" id="SSF52540">
    <property type="entry name" value="P-loop containing nucleoside triphosphate hydrolases"/>
    <property type="match status" value="1"/>
</dbReference>
<dbReference type="Gene3D" id="1.10.10.10">
    <property type="entry name" value="Winged helix-like DNA-binding domain superfamily/Winged helix DNA-binding domain"/>
    <property type="match status" value="1"/>
</dbReference>
<dbReference type="Gene3D" id="3.40.50.300">
    <property type="entry name" value="P-loop containing nucleotide triphosphate hydrolases"/>
    <property type="match status" value="1"/>
</dbReference>
<dbReference type="InterPro" id="IPR058852">
    <property type="entry name" value="HTH_77"/>
</dbReference>
<dbReference type="GO" id="GO:0006355">
    <property type="term" value="P:regulation of DNA-templated transcription"/>
    <property type="evidence" value="ECO:0007669"/>
    <property type="project" value="InterPro"/>
</dbReference>
<evidence type="ECO:0000313" key="4">
    <source>
        <dbReference type="EMBL" id="TWF47964.1"/>
    </source>
</evidence>
<dbReference type="InterPro" id="IPR016032">
    <property type="entry name" value="Sig_transdc_resp-reg_C-effctor"/>
</dbReference>
<gene>
    <name evidence="4" type="ORF">FHW37_10927</name>
</gene>